<keyword evidence="4" id="KW-0067">ATP-binding</keyword>
<protein>
    <recommendedName>
        <fullName evidence="10">Disease resistance RPP13-like protein 1</fullName>
    </recommendedName>
</protein>
<gene>
    <name evidence="8" type="ORF">T459_34452</name>
</gene>
<evidence type="ECO:0000259" key="7">
    <source>
        <dbReference type="Pfam" id="PF18052"/>
    </source>
</evidence>
<dbReference type="STRING" id="4072.A0A2G2XW87"/>
<dbReference type="InterPro" id="IPR041118">
    <property type="entry name" value="Rx_N"/>
</dbReference>
<dbReference type="Pfam" id="PF00931">
    <property type="entry name" value="NB-ARC"/>
    <property type="match status" value="1"/>
</dbReference>
<name>A0A2G2XW87_CAPAN</name>
<dbReference type="Proteomes" id="UP000222542">
    <property type="component" value="Unassembled WGS sequence"/>
</dbReference>
<evidence type="ECO:0000259" key="6">
    <source>
        <dbReference type="Pfam" id="PF00931"/>
    </source>
</evidence>
<evidence type="ECO:0000256" key="2">
    <source>
        <dbReference type="ARBA" id="ARBA00022741"/>
    </source>
</evidence>
<dbReference type="EMBL" id="AYRZ02000124">
    <property type="protein sequence ID" value="PHT61699.1"/>
    <property type="molecule type" value="Genomic_DNA"/>
</dbReference>
<keyword evidence="1" id="KW-0677">Repeat</keyword>
<dbReference type="InterPro" id="IPR027417">
    <property type="entry name" value="P-loop_NTPase"/>
</dbReference>
<evidence type="ECO:0000256" key="3">
    <source>
        <dbReference type="ARBA" id="ARBA00022821"/>
    </source>
</evidence>
<dbReference type="AlphaFoldDB" id="A0A2G2XW87"/>
<feature type="domain" description="Disease resistance N-terminal" evidence="7">
    <location>
        <begin position="12"/>
        <end position="105"/>
    </location>
</feature>
<evidence type="ECO:0008006" key="10">
    <source>
        <dbReference type="Google" id="ProtNLM"/>
    </source>
</evidence>
<dbReference type="OMA" id="WHSLENW"/>
<dbReference type="Pfam" id="PF18052">
    <property type="entry name" value="Rx_N"/>
    <property type="match status" value="1"/>
</dbReference>
<keyword evidence="9" id="KW-1185">Reference proteome</keyword>
<reference evidence="8 9" key="2">
    <citation type="journal article" date="2017" name="Genome Biol.">
        <title>New reference genome sequences of hot pepper reveal the massive evolution of plant disease-resistance genes by retroduplication.</title>
        <authorList>
            <person name="Kim S."/>
            <person name="Park J."/>
            <person name="Yeom S.I."/>
            <person name="Kim Y.M."/>
            <person name="Seo E."/>
            <person name="Kim K.T."/>
            <person name="Kim M.S."/>
            <person name="Lee J.M."/>
            <person name="Cheong K."/>
            <person name="Shin H.S."/>
            <person name="Kim S.B."/>
            <person name="Han K."/>
            <person name="Lee J."/>
            <person name="Park M."/>
            <person name="Lee H.A."/>
            <person name="Lee H.Y."/>
            <person name="Lee Y."/>
            <person name="Oh S."/>
            <person name="Lee J.H."/>
            <person name="Choi E."/>
            <person name="Choi E."/>
            <person name="Lee S.E."/>
            <person name="Jeon J."/>
            <person name="Kim H."/>
            <person name="Choi G."/>
            <person name="Song H."/>
            <person name="Lee J."/>
            <person name="Lee S.C."/>
            <person name="Kwon J.K."/>
            <person name="Lee H.Y."/>
            <person name="Koo N."/>
            <person name="Hong Y."/>
            <person name="Kim R.W."/>
            <person name="Kang W.H."/>
            <person name="Huh J.H."/>
            <person name="Kang B.C."/>
            <person name="Yang T.J."/>
            <person name="Lee Y.H."/>
            <person name="Bennetzen J.L."/>
            <person name="Choi D."/>
        </authorList>
    </citation>
    <scope>NUCLEOTIDE SEQUENCE [LARGE SCALE GENOMIC DNA]</scope>
    <source>
        <strain evidence="9">cv. CM334</strain>
    </source>
</reference>
<proteinExistence type="predicted"/>
<dbReference type="Gene3D" id="3.40.50.300">
    <property type="entry name" value="P-loop containing nucleotide triphosphate hydrolases"/>
    <property type="match status" value="2"/>
</dbReference>
<dbReference type="Gramene" id="PHT61699">
    <property type="protein sequence ID" value="PHT61699"/>
    <property type="gene ID" value="T459_34452"/>
</dbReference>
<evidence type="ECO:0000256" key="5">
    <source>
        <dbReference type="SAM" id="Coils"/>
    </source>
</evidence>
<dbReference type="GO" id="GO:0005524">
    <property type="term" value="F:ATP binding"/>
    <property type="evidence" value="ECO:0007669"/>
    <property type="project" value="UniProtKB-KW"/>
</dbReference>
<feature type="domain" description="NB-ARC" evidence="6">
    <location>
        <begin position="207"/>
        <end position="295"/>
    </location>
</feature>
<dbReference type="GO" id="GO:0043531">
    <property type="term" value="F:ADP binding"/>
    <property type="evidence" value="ECO:0007669"/>
    <property type="project" value="InterPro"/>
</dbReference>
<dbReference type="PANTHER" id="PTHR36766:SF40">
    <property type="entry name" value="DISEASE RESISTANCE PROTEIN RGA3"/>
    <property type="match status" value="1"/>
</dbReference>
<keyword evidence="3" id="KW-0611">Plant defense</keyword>
<dbReference type="PANTHER" id="PTHR36766">
    <property type="entry name" value="PLANT BROAD-SPECTRUM MILDEW RESISTANCE PROTEIN RPW8"/>
    <property type="match status" value="1"/>
</dbReference>
<accession>A0A2G2XW87</accession>
<sequence>MEIGLAVGGVLLSLALNDLFDRLAPHGDLLKMFQKNKHDVRLLKKLKMSLVGLQAVLIDAENKQGSNQHVSQWLNDLRDAVDGAENLMEQVNYEALRLKVETSNQPVSDDFFLNIKEKLEDNIETLEDLIKQIGLLDLKEHFSSTKRETRTPSTSMVEFDVFGRQNEKNELIDRVTSKEASEKNLTVVPIVGMGGVGKTTLANAYNDENDDNNLNRLQVKLKESLKRKKFFIVLDDVWNDDYNEWNNLRNLFVQGDTGSKIIVTTRKESVALMMGSGAINVGTLSGEASWALFRWHSLENWDPPEEHPEL</sequence>
<dbReference type="Gene3D" id="1.20.5.4130">
    <property type="match status" value="1"/>
</dbReference>
<keyword evidence="5" id="KW-0175">Coiled coil</keyword>
<comment type="caution">
    <text evidence="8">The sequence shown here is derived from an EMBL/GenBank/DDBJ whole genome shotgun (WGS) entry which is preliminary data.</text>
</comment>
<dbReference type="SUPFAM" id="SSF52540">
    <property type="entry name" value="P-loop containing nucleoside triphosphate hydrolases"/>
    <property type="match status" value="1"/>
</dbReference>
<evidence type="ECO:0000313" key="8">
    <source>
        <dbReference type="EMBL" id="PHT61699.1"/>
    </source>
</evidence>
<keyword evidence="2" id="KW-0547">Nucleotide-binding</keyword>
<evidence type="ECO:0000256" key="1">
    <source>
        <dbReference type="ARBA" id="ARBA00022737"/>
    </source>
</evidence>
<dbReference type="InterPro" id="IPR002182">
    <property type="entry name" value="NB-ARC"/>
</dbReference>
<evidence type="ECO:0000256" key="4">
    <source>
        <dbReference type="ARBA" id="ARBA00022840"/>
    </source>
</evidence>
<feature type="coiled-coil region" evidence="5">
    <location>
        <begin position="43"/>
        <end position="136"/>
    </location>
</feature>
<organism evidence="8 9">
    <name type="scientific">Capsicum annuum</name>
    <name type="common">Capsicum pepper</name>
    <dbReference type="NCBI Taxonomy" id="4072"/>
    <lineage>
        <taxon>Eukaryota</taxon>
        <taxon>Viridiplantae</taxon>
        <taxon>Streptophyta</taxon>
        <taxon>Embryophyta</taxon>
        <taxon>Tracheophyta</taxon>
        <taxon>Spermatophyta</taxon>
        <taxon>Magnoliopsida</taxon>
        <taxon>eudicotyledons</taxon>
        <taxon>Gunneridae</taxon>
        <taxon>Pentapetalae</taxon>
        <taxon>asterids</taxon>
        <taxon>lamiids</taxon>
        <taxon>Solanales</taxon>
        <taxon>Solanaceae</taxon>
        <taxon>Solanoideae</taxon>
        <taxon>Capsiceae</taxon>
        <taxon>Capsicum</taxon>
    </lineage>
</organism>
<reference evidence="8 9" key="1">
    <citation type="journal article" date="2014" name="Nat. Genet.">
        <title>Genome sequence of the hot pepper provides insights into the evolution of pungency in Capsicum species.</title>
        <authorList>
            <person name="Kim S."/>
            <person name="Park M."/>
            <person name="Yeom S.I."/>
            <person name="Kim Y.M."/>
            <person name="Lee J.M."/>
            <person name="Lee H.A."/>
            <person name="Seo E."/>
            <person name="Choi J."/>
            <person name="Cheong K."/>
            <person name="Kim K.T."/>
            <person name="Jung K."/>
            <person name="Lee G.W."/>
            <person name="Oh S.K."/>
            <person name="Bae C."/>
            <person name="Kim S.B."/>
            <person name="Lee H.Y."/>
            <person name="Kim S.Y."/>
            <person name="Kim M.S."/>
            <person name="Kang B.C."/>
            <person name="Jo Y.D."/>
            <person name="Yang H.B."/>
            <person name="Jeong H.J."/>
            <person name="Kang W.H."/>
            <person name="Kwon J.K."/>
            <person name="Shin C."/>
            <person name="Lim J.Y."/>
            <person name="Park J.H."/>
            <person name="Huh J.H."/>
            <person name="Kim J.S."/>
            <person name="Kim B.D."/>
            <person name="Cohen O."/>
            <person name="Paran I."/>
            <person name="Suh M.C."/>
            <person name="Lee S.B."/>
            <person name="Kim Y.K."/>
            <person name="Shin Y."/>
            <person name="Noh S.J."/>
            <person name="Park J."/>
            <person name="Seo Y.S."/>
            <person name="Kwon S.Y."/>
            <person name="Kim H.A."/>
            <person name="Park J.M."/>
            <person name="Kim H.J."/>
            <person name="Choi S.B."/>
            <person name="Bosland P.W."/>
            <person name="Reeves G."/>
            <person name="Jo S.H."/>
            <person name="Lee B.W."/>
            <person name="Cho H.T."/>
            <person name="Choi H.S."/>
            <person name="Lee M.S."/>
            <person name="Yu Y."/>
            <person name="Do Choi Y."/>
            <person name="Park B.S."/>
            <person name="van Deynze A."/>
            <person name="Ashrafi H."/>
            <person name="Hill T."/>
            <person name="Kim W.T."/>
            <person name="Pai H.S."/>
            <person name="Ahn H.K."/>
            <person name="Yeam I."/>
            <person name="Giovannoni J.J."/>
            <person name="Rose J.K."/>
            <person name="Sorensen I."/>
            <person name="Lee S.J."/>
            <person name="Kim R.W."/>
            <person name="Choi I.Y."/>
            <person name="Choi B.S."/>
            <person name="Lim J.S."/>
            <person name="Lee Y.H."/>
            <person name="Choi D."/>
        </authorList>
    </citation>
    <scope>NUCLEOTIDE SEQUENCE [LARGE SCALE GENOMIC DNA]</scope>
    <source>
        <strain evidence="9">cv. CM334</strain>
    </source>
</reference>
<dbReference type="GO" id="GO:0006952">
    <property type="term" value="P:defense response"/>
    <property type="evidence" value="ECO:0007669"/>
    <property type="project" value="UniProtKB-KW"/>
</dbReference>
<evidence type="ECO:0000313" key="9">
    <source>
        <dbReference type="Proteomes" id="UP000222542"/>
    </source>
</evidence>